<gene>
    <name evidence="1" type="ORF">ET524_04080</name>
</gene>
<dbReference type="AlphaFoldDB" id="A0A4Q2K0A7"/>
<protein>
    <submittedName>
        <fullName evidence="1">Uncharacterized protein</fullName>
    </submittedName>
</protein>
<accession>A0A4Q2K0A7</accession>
<dbReference type="EMBL" id="SDPW01000001">
    <property type="protein sequence ID" value="RXZ53758.1"/>
    <property type="molecule type" value="Genomic_DNA"/>
</dbReference>
<sequence length="148" mass="16302">MLTRCRSELLKENDPASSLVFSFSYGCSLTEPARGDDRRQTTLDADRKMYDYKLTQGTDGMPTVYVGYIINRSAAEVTDLATGMGNFRGLMSALGETRTKGFLWEAGSLTTLGRLSGAEWDKGLSPCPTLVPYIREEPLGGGSSRWRE</sequence>
<dbReference type="OrthoDB" id="8526884at2"/>
<organism evidence="1 2">
    <name type="scientific">Senegalimassilia faecalis</name>
    <dbReference type="NCBI Taxonomy" id="2509433"/>
    <lineage>
        <taxon>Bacteria</taxon>
        <taxon>Bacillati</taxon>
        <taxon>Actinomycetota</taxon>
        <taxon>Coriobacteriia</taxon>
        <taxon>Coriobacteriales</taxon>
        <taxon>Coriobacteriaceae</taxon>
        <taxon>Senegalimassilia</taxon>
    </lineage>
</organism>
<dbReference type="Proteomes" id="UP000293345">
    <property type="component" value="Unassembled WGS sequence"/>
</dbReference>
<comment type="caution">
    <text evidence="1">The sequence shown here is derived from an EMBL/GenBank/DDBJ whole genome shotgun (WGS) entry which is preliminary data.</text>
</comment>
<dbReference type="RefSeq" id="WP_129423456.1">
    <property type="nucleotide sequence ID" value="NZ_SDPW01000001.1"/>
</dbReference>
<evidence type="ECO:0000313" key="2">
    <source>
        <dbReference type="Proteomes" id="UP000293345"/>
    </source>
</evidence>
<name>A0A4Q2K0A7_9ACTN</name>
<reference evidence="1 2" key="1">
    <citation type="submission" date="2019-01" db="EMBL/GenBank/DDBJ databases">
        <title>Senegalimassilia sp. nov. KGMB04484 isolated human feces.</title>
        <authorList>
            <person name="Han K.-I."/>
            <person name="Kim J.-S."/>
            <person name="Lee K.C."/>
            <person name="Suh M.K."/>
            <person name="Eom M.K."/>
            <person name="Lee J.H."/>
            <person name="Park S.-H."/>
            <person name="Kang S.W."/>
            <person name="Park J.-E."/>
            <person name="Oh B.S."/>
            <person name="Yu S.Y."/>
            <person name="Choi S.-H."/>
            <person name="Lee D.H."/>
            <person name="Yoon H."/>
            <person name="Kim B.-Y."/>
            <person name="Lee J.H."/>
            <person name="Lee J.-S."/>
        </authorList>
    </citation>
    <scope>NUCLEOTIDE SEQUENCE [LARGE SCALE GENOMIC DNA]</scope>
    <source>
        <strain evidence="1 2">KGMB04484</strain>
    </source>
</reference>
<proteinExistence type="predicted"/>
<evidence type="ECO:0000313" key="1">
    <source>
        <dbReference type="EMBL" id="RXZ53758.1"/>
    </source>
</evidence>
<keyword evidence="2" id="KW-1185">Reference proteome</keyword>
<dbReference type="PROSITE" id="PS51257">
    <property type="entry name" value="PROKAR_LIPOPROTEIN"/>
    <property type="match status" value="1"/>
</dbReference>